<sequence length="154" mass="17816">MKGNDKILNALNEVLTAELTAINQYFIHAKMCKNWGYNKIAHKVRAESIDEMKHADDLIERILFLEGIPNVQRYNKVNVGESVKEQFELDLKLEYDAVQRFNTCIALCRDLGDNATREMLERMLVSEEEHVDWLETQLGLIQALGEPMYCAQQL</sequence>
<accession>A0A1I1WZE8</accession>
<organism evidence="10 11">
    <name type="scientific">Nannocystis exedens</name>
    <dbReference type="NCBI Taxonomy" id="54"/>
    <lineage>
        <taxon>Bacteria</taxon>
        <taxon>Pseudomonadati</taxon>
        <taxon>Myxococcota</taxon>
        <taxon>Polyangia</taxon>
        <taxon>Nannocystales</taxon>
        <taxon>Nannocystaceae</taxon>
        <taxon>Nannocystis</taxon>
    </lineage>
</organism>
<dbReference type="Pfam" id="PF00210">
    <property type="entry name" value="Ferritin"/>
    <property type="match status" value="1"/>
</dbReference>
<keyword evidence="3 8" id="KW-0349">Heme</keyword>
<dbReference type="AlphaFoldDB" id="A0A1I1WZE8"/>
<dbReference type="FunFam" id="1.20.1260.10:FF:000005">
    <property type="entry name" value="Bacterioferritin"/>
    <property type="match status" value="1"/>
</dbReference>
<dbReference type="EC" id="1.16.3.1" evidence="6"/>
<evidence type="ECO:0000256" key="8">
    <source>
        <dbReference type="RuleBase" id="RU000623"/>
    </source>
</evidence>
<gene>
    <name evidence="10" type="ORF">SAMN02745121_02633</name>
</gene>
<evidence type="ECO:0000313" key="10">
    <source>
        <dbReference type="EMBL" id="SFE00516.1"/>
    </source>
</evidence>
<dbReference type="EMBL" id="FOMX01000007">
    <property type="protein sequence ID" value="SFE00516.1"/>
    <property type="molecule type" value="Genomic_DNA"/>
</dbReference>
<keyword evidence="4 6" id="KW-0479">Metal-binding</keyword>
<dbReference type="SUPFAM" id="SSF47240">
    <property type="entry name" value="Ferritin-like"/>
    <property type="match status" value="1"/>
</dbReference>
<evidence type="ECO:0000256" key="4">
    <source>
        <dbReference type="ARBA" id="ARBA00022723"/>
    </source>
</evidence>
<dbReference type="PANTHER" id="PTHR30295:SF0">
    <property type="entry name" value="BACTERIOFERRITIN"/>
    <property type="match status" value="1"/>
</dbReference>
<dbReference type="STRING" id="54.SAMN02745121_02633"/>
<dbReference type="InterPro" id="IPR002024">
    <property type="entry name" value="Bacterioferritin"/>
</dbReference>
<dbReference type="GO" id="GO:0004322">
    <property type="term" value="F:ferroxidase activity"/>
    <property type="evidence" value="ECO:0007669"/>
    <property type="project" value="UniProtKB-EC"/>
</dbReference>
<dbReference type="CDD" id="cd00907">
    <property type="entry name" value="Bacterioferritin"/>
    <property type="match status" value="1"/>
</dbReference>
<dbReference type="NCBIfam" id="TIGR00754">
    <property type="entry name" value="bfr"/>
    <property type="match status" value="1"/>
</dbReference>
<feature type="domain" description="Ferritin-like diiron" evidence="9">
    <location>
        <begin position="1"/>
        <end position="145"/>
    </location>
</feature>
<keyword evidence="2 6" id="KW-0409">Iron storage</keyword>
<dbReference type="GO" id="GO:0005829">
    <property type="term" value="C:cytosol"/>
    <property type="evidence" value="ECO:0007669"/>
    <property type="project" value="TreeGrafter"/>
</dbReference>
<keyword evidence="11" id="KW-1185">Reference proteome</keyword>
<dbReference type="Proteomes" id="UP000199400">
    <property type="component" value="Unassembled WGS sequence"/>
</dbReference>
<feature type="binding site" evidence="7">
    <location>
        <position position="130"/>
    </location>
    <ligand>
        <name>Fe cation</name>
        <dbReference type="ChEBI" id="CHEBI:24875"/>
        <label>2</label>
    </ligand>
</feature>
<feature type="binding site" evidence="7">
    <location>
        <position position="127"/>
    </location>
    <ligand>
        <name>Fe cation</name>
        <dbReference type="ChEBI" id="CHEBI:24875"/>
        <label>1</label>
    </ligand>
</feature>
<dbReference type="InterPro" id="IPR009040">
    <property type="entry name" value="Ferritin-like_diiron"/>
</dbReference>
<protein>
    <recommendedName>
        <fullName evidence="6 8">Bacterioferritin</fullName>
        <ecNumber evidence="6">1.16.3.1</ecNumber>
    </recommendedName>
</protein>
<reference evidence="11" key="1">
    <citation type="submission" date="2016-10" db="EMBL/GenBank/DDBJ databases">
        <authorList>
            <person name="Varghese N."/>
            <person name="Submissions S."/>
        </authorList>
    </citation>
    <scope>NUCLEOTIDE SEQUENCE [LARGE SCALE GENOMIC DNA]</scope>
    <source>
        <strain evidence="11">ATCC 25963</strain>
    </source>
</reference>
<evidence type="ECO:0000256" key="7">
    <source>
        <dbReference type="PIRSR" id="PIRSR002560-1"/>
    </source>
</evidence>
<dbReference type="InterPro" id="IPR008331">
    <property type="entry name" value="Ferritin_DPS_dom"/>
</dbReference>
<dbReference type="InterPro" id="IPR009078">
    <property type="entry name" value="Ferritin-like_SF"/>
</dbReference>
<comment type="function">
    <text evidence="6">Iron-storage protein, whose ferroxidase center binds Fe(2+), oxidizes it using dioxygen to Fe(3+), and participates in the subsequent Fe(3+) oxide mineral core formation within the central cavity of the BFR protein shell.</text>
</comment>
<feature type="binding site" evidence="7">
    <location>
        <position position="50"/>
    </location>
    <ligand>
        <name>Fe cation</name>
        <dbReference type="ChEBI" id="CHEBI:24875"/>
        <label>3</label>
    </ligand>
</feature>
<evidence type="ECO:0000256" key="3">
    <source>
        <dbReference type="ARBA" id="ARBA00022617"/>
    </source>
</evidence>
<feature type="binding site" evidence="7">
    <location>
        <position position="51"/>
    </location>
    <ligand>
        <name>Fe cation</name>
        <dbReference type="ChEBI" id="CHEBI:24875"/>
        <label>1</label>
    </ligand>
</feature>
<dbReference type="PRINTS" id="PR00601">
    <property type="entry name" value="BACFERRITIN"/>
</dbReference>
<feature type="binding site" evidence="7">
    <location>
        <position position="54"/>
    </location>
    <ligand>
        <name>Fe cation</name>
        <dbReference type="ChEBI" id="CHEBI:24875"/>
        <label>1</label>
    </ligand>
</feature>
<evidence type="ECO:0000259" key="9">
    <source>
        <dbReference type="PROSITE" id="PS50905"/>
    </source>
</evidence>
<dbReference type="RefSeq" id="WP_096328989.1">
    <property type="nucleotide sequence ID" value="NZ_FOMX01000007.1"/>
</dbReference>
<feature type="binding site" evidence="7">
    <location>
        <position position="94"/>
    </location>
    <ligand>
        <name>Fe cation</name>
        <dbReference type="ChEBI" id="CHEBI:24875"/>
        <label>2</label>
    </ligand>
</feature>
<dbReference type="GO" id="GO:0020037">
    <property type="term" value="F:heme binding"/>
    <property type="evidence" value="ECO:0007669"/>
    <property type="project" value="TreeGrafter"/>
</dbReference>
<evidence type="ECO:0000256" key="2">
    <source>
        <dbReference type="ARBA" id="ARBA00022434"/>
    </source>
</evidence>
<feature type="binding site" description="axial binding residue" evidence="7">
    <location>
        <position position="52"/>
    </location>
    <ligand>
        <name>heme b</name>
        <dbReference type="ChEBI" id="CHEBI:60344"/>
        <note>ligand shared between dimeric partners</note>
    </ligand>
    <ligandPart>
        <name>Fe</name>
        <dbReference type="ChEBI" id="CHEBI:18248"/>
    </ligandPart>
</feature>
<dbReference type="GO" id="GO:0006826">
    <property type="term" value="P:iron ion transport"/>
    <property type="evidence" value="ECO:0007669"/>
    <property type="project" value="InterPro"/>
</dbReference>
<dbReference type="PROSITE" id="PS00549">
    <property type="entry name" value="BACTERIOFERRITIN"/>
    <property type="match status" value="1"/>
</dbReference>
<dbReference type="PANTHER" id="PTHR30295">
    <property type="entry name" value="BACTERIOFERRITIN"/>
    <property type="match status" value="1"/>
</dbReference>
<comment type="catalytic activity">
    <reaction evidence="6">
        <text>4 Fe(2+) + O2 + 4 H(+) = 4 Fe(3+) + 2 H2O</text>
        <dbReference type="Rhea" id="RHEA:11148"/>
        <dbReference type="ChEBI" id="CHEBI:15377"/>
        <dbReference type="ChEBI" id="CHEBI:15378"/>
        <dbReference type="ChEBI" id="CHEBI:15379"/>
        <dbReference type="ChEBI" id="CHEBI:29033"/>
        <dbReference type="ChEBI" id="CHEBI:29034"/>
        <dbReference type="EC" id="1.16.3.1"/>
    </reaction>
</comment>
<evidence type="ECO:0000256" key="1">
    <source>
        <dbReference type="ARBA" id="ARBA00008093"/>
    </source>
</evidence>
<dbReference type="GO" id="GO:0008199">
    <property type="term" value="F:ferric iron binding"/>
    <property type="evidence" value="ECO:0007669"/>
    <property type="project" value="InterPro"/>
</dbReference>
<dbReference type="GO" id="GO:0006879">
    <property type="term" value="P:intracellular iron ion homeostasis"/>
    <property type="evidence" value="ECO:0007669"/>
    <property type="project" value="UniProtKB-KW"/>
</dbReference>
<evidence type="ECO:0000256" key="5">
    <source>
        <dbReference type="ARBA" id="ARBA00023004"/>
    </source>
</evidence>
<feature type="binding site" evidence="7">
    <location>
        <position position="51"/>
    </location>
    <ligand>
        <name>Fe cation</name>
        <dbReference type="ChEBI" id="CHEBI:24875"/>
        <label>2</label>
    </ligand>
</feature>
<dbReference type="PIRSF" id="PIRSF002560">
    <property type="entry name" value="Bacterioferritin"/>
    <property type="match status" value="1"/>
</dbReference>
<keyword evidence="5 6" id="KW-0408">Iron</keyword>
<evidence type="ECO:0000313" key="11">
    <source>
        <dbReference type="Proteomes" id="UP000199400"/>
    </source>
</evidence>
<comment type="similarity">
    <text evidence="1 6 8">Belongs to the bacterioferritin family.</text>
</comment>
<feature type="binding site" evidence="7">
    <location>
        <position position="127"/>
    </location>
    <ligand>
        <name>Fe cation</name>
        <dbReference type="ChEBI" id="CHEBI:24875"/>
        <label>2</label>
    </ligand>
</feature>
<dbReference type="InterPro" id="IPR012347">
    <property type="entry name" value="Ferritin-like"/>
</dbReference>
<feature type="binding site" evidence="7">
    <location>
        <position position="18"/>
    </location>
    <ligand>
        <name>Fe cation</name>
        <dbReference type="ChEBI" id="CHEBI:24875"/>
        <label>1</label>
    </ligand>
</feature>
<dbReference type="PROSITE" id="PS50905">
    <property type="entry name" value="FERRITIN_LIKE"/>
    <property type="match status" value="1"/>
</dbReference>
<proteinExistence type="inferred from homology"/>
<dbReference type="OrthoDB" id="9800505at2"/>
<dbReference type="Gene3D" id="1.20.1260.10">
    <property type="match status" value="1"/>
</dbReference>
<dbReference type="GO" id="GO:0140315">
    <property type="term" value="F:iron ion sequestering activity"/>
    <property type="evidence" value="ECO:0007669"/>
    <property type="project" value="UniProtKB-ARBA"/>
</dbReference>
<evidence type="ECO:0000256" key="6">
    <source>
        <dbReference type="PIRNR" id="PIRNR002560"/>
    </source>
</evidence>
<name>A0A1I1WZE8_9BACT</name>